<dbReference type="Proteomes" id="UP000689195">
    <property type="component" value="Unassembled WGS sequence"/>
</dbReference>
<dbReference type="EMBL" id="CAJJDO010000135">
    <property type="protein sequence ID" value="CAD8204012.1"/>
    <property type="molecule type" value="Genomic_DNA"/>
</dbReference>
<protein>
    <submittedName>
        <fullName evidence="1">Uncharacterized protein</fullName>
    </submittedName>
</protein>
<sequence length="126" mass="15278">MHNGKYVLWITTYKLKIKTISLQIIIDQDVSKVGQYCIKTFMRSNNNQVVVKFISILTKNRLIRKFTMIGKEKRKRNFVQFSLKIQRKRKEIWTKGYIYSRIRRNQKMDQMICAWKDVEQLNQNTV</sequence>
<keyword evidence="2" id="KW-1185">Reference proteome</keyword>
<evidence type="ECO:0000313" key="2">
    <source>
        <dbReference type="Proteomes" id="UP000689195"/>
    </source>
</evidence>
<reference evidence="1" key="1">
    <citation type="submission" date="2021-01" db="EMBL/GenBank/DDBJ databases">
        <authorList>
            <consortium name="Genoscope - CEA"/>
            <person name="William W."/>
        </authorList>
    </citation>
    <scope>NUCLEOTIDE SEQUENCE</scope>
</reference>
<name>A0A8S1XTR3_9CILI</name>
<comment type="caution">
    <text evidence="1">The sequence shown here is derived from an EMBL/GenBank/DDBJ whole genome shotgun (WGS) entry which is preliminary data.</text>
</comment>
<accession>A0A8S1XTR3</accession>
<gene>
    <name evidence="1" type="ORF">PPENT_87.1.T1350147</name>
</gene>
<evidence type="ECO:0000313" key="1">
    <source>
        <dbReference type="EMBL" id="CAD8204012.1"/>
    </source>
</evidence>
<proteinExistence type="predicted"/>
<dbReference type="AlphaFoldDB" id="A0A8S1XTR3"/>
<organism evidence="1 2">
    <name type="scientific">Paramecium pentaurelia</name>
    <dbReference type="NCBI Taxonomy" id="43138"/>
    <lineage>
        <taxon>Eukaryota</taxon>
        <taxon>Sar</taxon>
        <taxon>Alveolata</taxon>
        <taxon>Ciliophora</taxon>
        <taxon>Intramacronucleata</taxon>
        <taxon>Oligohymenophorea</taxon>
        <taxon>Peniculida</taxon>
        <taxon>Parameciidae</taxon>
        <taxon>Paramecium</taxon>
    </lineage>
</organism>